<evidence type="ECO:0000313" key="2">
    <source>
        <dbReference type="EMBL" id="MCP1726256.1"/>
    </source>
</evidence>
<dbReference type="Proteomes" id="UP001523550">
    <property type="component" value="Unassembled WGS sequence"/>
</dbReference>
<reference evidence="2 3" key="1">
    <citation type="submission" date="2022-03" db="EMBL/GenBank/DDBJ databases">
        <title>Genomic Encyclopedia of Type Strains, Phase III (KMG-III): the genomes of soil and plant-associated and newly described type strains.</title>
        <authorList>
            <person name="Whitman W."/>
        </authorList>
    </citation>
    <scope>NUCLEOTIDE SEQUENCE [LARGE SCALE GENOMIC DNA]</scope>
    <source>
        <strain evidence="2 3">BSker1</strain>
    </source>
</reference>
<keyword evidence="3" id="KW-1185">Reference proteome</keyword>
<protein>
    <submittedName>
        <fullName evidence="2">Drug/metabolite transporter (DMT)-like permease</fullName>
    </submittedName>
</protein>
<organism evidence="2 3">
    <name type="scientific">Natronospira proteinivora</name>
    <dbReference type="NCBI Taxonomy" id="1807133"/>
    <lineage>
        <taxon>Bacteria</taxon>
        <taxon>Pseudomonadati</taxon>
        <taxon>Pseudomonadota</taxon>
        <taxon>Gammaproteobacteria</taxon>
        <taxon>Natronospirales</taxon>
        <taxon>Natronospiraceae</taxon>
        <taxon>Natronospira</taxon>
    </lineage>
</organism>
<feature type="transmembrane region" description="Helical" evidence="1">
    <location>
        <begin position="46"/>
        <end position="65"/>
    </location>
</feature>
<gene>
    <name evidence="2" type="ORF">J2T60_000221</name>
</gene>
<evidence type="ECO:0000313" key="3">
    <source>
        <dbReference type="Proteomes" id="UP001523550"/>
    </source>
</evidence>
<dbReference type="RefSeq" id="WP_253444231.1">
    <property type="nucleotide sequence ID" value="NZ_JALJYF010000001.1"/>
</dbReference>
<dbReference type="InterPro" id="IPR021521">
    <property type="entry name" value="DUF3185"/>
</dbReference>
<keyword evidence="1" id="KW-0472">Membrane</keyword>
<feature type="transmembrane region" description="Helical" evidence="1">
    <location>
        <begin position="7"/>
        <end position="26"/>
    </location>
</feature>
<dbReference type="Pfam" id="PF11381">
    <property type="entry name" value="DUF3185"/>
    <property type="match status" value="1"/>
</dbReference>
<evidence type="ECO:0000256" key="1">
    <source>
        <dbReference type="SAM" id="Phobius"/>
    </source>
</evidence>
<keyword evidence="1" id="KW-1133">Transmembrane helix</keyword>
<comment type="caution">
    <text evidence="2">The sequence shown here is derived from an EMBL/GenBank/DDBJ whole genome shotgun (WGS) entry which is preliminary data.</text>
</comment>
<sequence length="70" mass="7543">MPIQRIVGIVLIVVGLLLIYFGWQSTESLTEQAREEVTGRYSDETTWYLVGGAAAAVAGLLLTVFGGRKG</sequence>
<keyword evidence="1" id="KW-0812">Transmembrane</keyword>
<accession>A0ABT1G4P7</accession>
<name>A0ABT1G4P7_9GAMM</name>
<dbReference type="EMBL" id="JALJYF010000001">
    <property type="protein sequence ID" value="MCP1726256.1"/>
    <property type="molecule type" value="Genomic_DNA"/>
</dbReference>
<proteinExistence type="predicted"/>